<gene>
    <name evidence="1" type="ORF">H1P_1730003</name>
</gene>
<reference evidence="1 2" key="1">
    <citation type="submission" date="2019-01" db="EMBL/GenBank/DDBJ databases">
        <authorList>
            <person name="Brito A."/>
        </authorList>
    </citation>
    <scope>NUCLEOTIDE SEQUENCE [LARGE SCALE GENOMIC DNA]</scope>
    <source>
        <strain evidence="1">1</strain>
    </source>
</reference>
<dbReference type="EMBL" id="CAACVJ010000083">
    <property type="protein sequence ID" value="VEP12943.1"/>
    <property type="molecule type" value="Genomic_DNA"/>
</dbReference>
<sequence>MSVKQSDYEKLLAEYSCRNRAIALLKQYRPYLETLPSTRRPEESLITIPLPVIRVRQPQSHSQDYTHINSDVIATSLPCDLGIVMCDPEWKIKMGTEILIFIHRPHEDFSQLLSRWRKTQVYLDRDYEWIMPLGEEHILSEAAEKIYPLFVLFDSSPERIKQGLKGAGLPFVICESHTTVDEETNHNTIV</sequence>
<dbReference type="RefSeq" id="WP_144871109.1">
    <property type="nucleotide sequence ID" value="NZ_LR213924.1"/>
</dbReference>
<name>A0A563VNN1_9CYAN</name>
<dbReference type="OrthoDB" id="467906at2"/>
<evidence type="ECO:0008006" key="3">
    <source>
        <dbReference type="Google" id="ProtNLM"/>
    </source>
</evidence>
<dbReference type="Proteomes" id="UP000320055">
    <property type="component" value="Unassembled WGS sequence"/>
</dbReference>
<proteinExistence type="predicted"/>
<keyword evidence="2" id="KW-1185">Reference proteome</keyword>
<organism evidence="1 2">
    <name type="scientific">Hyella patelloides LEGE 07179</name>
    <dbReference type="NCBI Taxonomy" id="945734"/>
    <lineage>
        <taxon>Bacteria</taxon>
        <taxon>Bacillati</taxon>
        <taxon>Cyanobacteriota</taxon>
        <taxon>Cyanophyceae</taxon>
        <taxon>Pleurocapsales</taxon>
        <taxon>Hyellaceae</taxon>
        <taxon>Hyella</taxon>
    </lineage>
</organism>
<evidence type="ECO:0000313" key="2">
    <source>
        <dbReference type="Proteomes" id="UP000320055"/>
    </source>
</evidence>
<accession>A0A563VNN1</accession>
<protein>
    <recommendedName>
        <fullName evidence="3">Type IV pilin PilA</fullName>
    </recommendedName>
</protein>
<dbReference type="AlphaFoldDB" id="A0A563VNN1"/>
<evidence type="ECO:0000313" key="1">
    <source>
        <dbReference type="EMBL" id="VEP12943.1"/>
    </source>
</evidence>